<evidence type="ECO:0000313" key="1">
    <source>
        <dbReference type="EMBL" id="CAG8492501.1"/>
    </source>
</evidence>
<protein>
    <submittedName>
        <fullName evidence="1">10463_t:CDS:1</fullName>
    </submittedName>
</protein>
<reference evidence="1" key="1">
    <citation type="submission" date="2021-06" db="EMBL/GenBank/DDBJ databases">
        <authorList>
            <person name="Kallberg Y."/>
            <person name="Tangrot J."/>
            <person name="Rosling A."/>
        </authorList>
    </citation>
    <scope>NUCLEOTIDE SEQUENCE</scope>
    <source>
        <strain evidence="1">AU212A</strain>
    </source>
</reference>
<proteinExistence type="predicted"/>
<accession>A0ACA9KTE4</accession>
<evidence type="ECO:0000313" key="2">
    <source>
        <dbReference type="Proteomes" id="UP000789860"/>
    </source>
</evidence>
<dbReference type="Proteomes" id="UP000789860">
    <property type="component" value="Unassembled WGS sequence"/>
</dbReference>
<name>A0ACA9KTE4_9GLOM</name>
<sequence length="720" mass="83733">MAQPNLASALVDWVNTFRISRPITINDLADVAVMNEALCTIDNKWFKFSNDNNREDNYLAKVKKLQQLYPRLTHYYQEVLGFPVVNLDQPNLLHIAKDGSLDETIKLWSMILTLAVRSDKNAVYIEKIQSLSPTSQQGLMVSIERVMSRLGELTVQQPVRQLPPPIPIPEPEFNKSNAEYRKIIEEKETIEKTLTTLLDDFSELRSQYDDLQGINDDLRQKLREMESGKDFHLRVEIDNLRHELSRSENQRHETELLVERSNITINDLTKKIIDLTEQADRAAQLNDQLDEHRHSTDKLKKAENVIEKYKKKFEETADIRRTLKVVEQDNQQLNERNRHLEDEYRKVSAYKTLMEGYKKQIDALQIEKAELITQNNKLEYENKHMRTKIEAHELAQSRDMEAIRLLEDRLREIEFGDGERLQLDDEKTEVVGNNDRSIEDEMKESTMAGLRLKVNELERELARVRDGKPAEGDADTARLLVLEVMLEDVNRSKAKLEKDYNKVQKEKQELESELRIQQNGSTSNGVDKSENRKSFERELMETKRKLIDAQFKLTQAGKDGDEAKSDSTLESRIKDLEAEKEELKRSNEELNSFIQSLKDMSEDDLKSQNIQLHQQIADKAKKIEASRQLIKGQHEIIEANKSREASMKAEMKAYTEEISRLKQSNEEARQYAAKEIKLITSAWFSMGRRIQGDHVFLQRQGPTSFLGQQRTVIDASLKRR</sequence>
<comment type="caution">
    <text evidence="1">The sequence shown here is derived from an EMBL/GenBank/DDBJ whole genome shotgun (WGS) entry which is preliminary data.</text>
</comment>
<organism evidence="1 2">
    <name type="scientific">Scutellospora calospora</name>
    <dbReference type="NCBI Taxonomy" id="85575"/>
    <lineage>
        <taxon>Eukaryota</taxon>
        <taxon>Fungi</taxon>
        <taxon>Fungi incertae sedis</taxon>
        <taxon>Mucoromycota</taxon>
        <taxon>Glomeromycotina</taxon>
        <taxon>Glomeromycetes</taxon>
        <taxon>Diversisporales</taxon>
        <taxon>Gigasporaceae</taxon>
        <taxon>Scutellospora</taxon>
    </lineage>
</organism>
<keyword evidence="2" id="KW-1185">Reference proteome</keyword>
<dbReference type="EMBL" id="CAJVPM010002784">
    <property type="protein sequence ID" value="CAG8492501.1"/>
    <property type="molecule type" value="Genomic_DNA"/>
</dbReference>
<gene>
    <name evidence="1" type="ORF">SCALOS_LOCUS2884</name>
</gene>